<dbReference type="GO" id="GO:0006450">
    <property type="term" value="P:regulation of translational fidelity"/>
    <property type="evidence" value="ECO:0007669"/>
    <property type="project" value="InterPro"/>
</dbReference>
<dbReference type="PANTHER" id="PTHR15004:SF0">
    <property type="entry name" value="GLUTAMYL-TRNA(GLN) AMIDOTRANSFERASE SUBUNIT C, MITOCHONDRIAL"/>
    <property type="match status" value="1"/>
</dbReference>
<organism evidence="2 3">
    <name type="scientific">Candidatus Shapirobacteria bacterium GW2011_GWE1_38_10</name>
    <dbReference type="NCBI Taxonomy" id="1618488"/>
    <lineage>
        <taxon>Bacteria</taxon>
        <taxon>Candidatus Shapironibacteriota</taxon>
    </lineage>
</organism>
<reference evidence="2 3" key="1">
    <citation type="journal article" date="2015" name="Nature">
        <title>rRNA introns, odd ribosomes, and small enigmatic genomes across a large radiation of phyla.</title>
        <authorList>
            <person name="Brown C.T."/>
            <person name="Hug L.A."/>
            <person name="Thomas B.C."/>
            <person name="Sharon I."/>
            <person name="Castelle C.J."/>
            <person name="Singh A."/>
            <person name="Wilkins M.J."/>
            <person name="Williams K.H."/>
            <person name="Banfield J.F."/>
        </authorList>
    </citation>
    <scope>NUCLEOTIDE SEQUENCE [LARGE SCALE GENOMIC DNA]</scope>
</reference>
<keyword evidence="2" id="KW-0808">Transferase</keyword>
<evidence type="ECO:0000256" key="1">
    <source>
        <dbReference type="HAMAP-Rule" id="MF_00122"/>
    </source>
</evidence>
<dbReference type="GO" id="GO:0006412">
    <property type="term" value="P:translation"/>
    <property type="evidence" value="ECO:0007669"/>
    <property type="project" value="UniProtKB-UniRule"/>
</dbReference>
<dbReference type="GO" id="GO:0016740">
    <property type="term" value="F:transferase activity"/>
    <property type="evidence" value="ECO:0007669"/>
    <property type="project" value="UniProtKB-KW"/>
</dbReference>
<dbReference type="GO" id="GO:0070681">
    <property type="term" value="P:glutaminyl-tRNAGln biosynthesis via transamidation"/>
    <property type="evidence" value="ECO:0007669"/>
    <property type="project" value="TreeGrafter"/>
</dbReference>
<comment type="catalytic activity">
    <reaction evidence="1">
        <text>L-glutamyl-tRNA(Gln) + L-glutamine + ATP + H2O = L-glutaminyl-tRNA(Gln) + L-glutamate + ADP + phosphate + H(+)</text>
        <dbReference type="Rhea" id="RHEA:17521"/>
        <dbReference type="Rhea" id="RHEA-COMP:9681"/>
        <dbReference type="Rhea" id="RHEA-COMP:9684"/>
        <dbReference type="ChEBI" id="CHEBI:15377"/>
        <dbReference type="ChEBI" id="CHEBI:15378"/>
        <dbReference type="ChEBI" id="CHEBI:29985"/>
        <dbReference type="ChEBI" id="CHEBI:30616"/>
        <dbReference type="ChEBI" id="CHEBI:43474"/>
        <dbReference type="ChEBI" id="CHEBI:58359"/>
        <dbReference type="ChEBI" id="CHEBI:78520"/>
        <dbReference type="ChEBI" id="CHEBI:78521"/>
        <dbReference type="ChEBI" id="CHEBI:456216"/>
    </reaction>
</comment>
<dbReference type="InterPro" id="IPR003837">
    <property type="entry name" value="GatC"/>
</dbReference>
<dbReference type="GO" id="GO:0050566">
    <property type="term" value="F:asparaginyl-tRNA synthase (glutamine-hydrolyzing) activity"/>
    <property type="evidence" value="ECO:0007669"/>
    <property type="project" value="RHEA"/>
</dbReference>
<protein>
    <recommendedName>
        <fullName evidence="1">Aspartyl/glutamyl-tRNA(Asn/Gln) amidotransferase subunit C</fullName>
        <shortName evidence="1">Asp/Glu-ADT subunit C</shortName>
        <ecNumber evidence="1">6.3.5.-</ecNumber>
    </recommendedName>
</protein>
<gene>
    <name evidence="1" type="primary">gatC</name>
    <name evidence="2" type="ORF">US68_C0010G0072</name>
</gene>
<dbReference type="EMBL" id="LBTX01000010">
    <property type="protein sequence ID" value="KKQ49938.1"/>
    <property type="molecule type" value="Genomic_DNA"/>
</dbReference>
<evidence type="ECO:0000313" key="3">
    <source>
        <dbReference type="Proteomes" id="UP000034231"/>
    </source>
</evidence>
<dbReference type="NCBIfam" id="TIGR00135">
    <property type="entry name" value="gatC"/>
    <property type="match status" value="1"/>
</dbReference>
<evidence type="ECO:0000313" key="2">
    <source>
        <dbReference type="EMBL" id="KKQ49938.1"/>
    </source>
</evidence>
<dbReference type="PANTHER" id="PTHR15004">
    <property type="entry name" value="GLUTAMYL-TRNA(GLN) AMIDOTRANSFERASE SUBUNIT C, MITOCHONDRIAL"/>
    <property type="match status" value="1"/>
</dbReference>
<keyword evidence="1" id="KW-0067">ATP-binding</keyword>
<keyword evidence="1" id="KW-0547">Nucleotide-binding</keyword>
<sequence length="100" mass="11281">MSDNLITDAVFQHTAKLSRLEIKPEESYIKDQLAQAAQYVEVLKELNTDNVPPTYQVNHKSNVLREDVVNDSLSQDLALSQAENTTDAYFKTAPTINKNK</sequence>
<comment type="function">
    <text evidence="1">Allows the formation of correctly charged Asn-tRNA(Asn) or Gln-tRNA(Gln) through the transamidation of misacylated Asp-tRNA(Asn) or Glu-tRNA(Gln) in organisms which lack either or both of asparaginyl-tRNA or glutaminyl-tRNA synthetases. The reaction takes place in the presence of glutamine and ATP through an activated phospho-Asp-tRNA(Asn) or phospho-Glu-tRNA(Gln).</text>
</comment>
<dbReference type="EC" id="6.3.5.-" evidence="1"/>
<dbReference type="AlphaFoldDB" id="A0A0G0I3M2"/>
<comment type="caution">
    <text evidence="2">The sequence shown here is derived from an EMBL/GenBank/DDBJ whole genome shotgun (WGS) entry which is preliminary data.</text>
</comment>
<comment type="similarity">
    <text evidence="1">Belongs to the GatC family.</text>
</comment>
<dbReference type="SUPFAM" id="SSF141000">
    <property type="entry name" value="Glu-tRNAGln amidotransferase C subunit"/>
    <property type="match status" value="1"/>
</dbReference>
<dbReference type="GO" id="GO:0005524">
    <property type="term" value="F:ATP binding"/>
    <property type="evidence" value="ECO:0007669"/>
    <property type="project" value="UniProtKB-KW"/>
</dbReference>
<dbReference type="Pfam" id="PF02686">
    <property type="entry name" value="GatC"/>
    <property type="match status" value="1"/>
</dbReference>
<keyword evidence="1" id="KW-0436">Ligase</keyword>
<comment type="catalytic activity">
    <reaction evidence="1">
        <text>L-aspartyl-tRNA(Asn) + L-glutamine + ATP + H2O = L-asparaginyl-tRNA(Asn) + L-glutamate + ADP + phosphate + 2 H(+)</text>
        <dbReference type="Rhea" id="RHEA:14513"/>
        <dbReference type="Rhea" id="RHEA-COMP:9674"/>
        <dbReference type="Rhea" id="RHEA-COMP:9677"/>
        <dbReference type="ChEBI" id="CHEBI:15377"/>
        <dbReference type="ChEBI" id="CHEBI:15378"/>
        <dbReference type="ChEBI" id="CHEBI:29985"/>
        <dbReference type="ChEBI" id="CHEBI:30616"/>
        <dbReference type="ChEBI" id="CHEBI:43474"/>
        <dbReference type="ChEBI" id="CHEBI:58359"/>
        <dbReference type="ChEBI" id="CHEBI:78515"/>
        <dbReference type="ChEBI" id="CHEBI:78516"/>
        <dbReference type="ChEBI" id="CHEBI:456216"/>
    </reaction>
</comment>
<comment type="subunit">
    <text evidence="1">Heterotrimer of A, B and C subunits.</text>
</comment>
<dbReference type="Proteomes" id="UP000034231">
    <property type="component" value="Unassembled WGS sequence"/>
</dbReference>
<dbReference type="GO" id="GO:0050567">
    <property type="term" value="F:glutaminyl-tRNA synthase (glutamine-hydrolyzing) activity"/>
    <property type="evidence" value="ECO:0007669"/>
    <property type="project" value="UniProtKB-UniRule"/>
</dbReference>
<dbReference type="InterPro" id="IPR036113">
    <property type="entry name" value="Asp/Glu-ADT_sf_sub_c"/>
</dbReference>
<proteinExistence type="inferred from homology"/>
<name>A0A0G0I3M2_9BACT</name>
<dbReference type="HAMAP" id="MF_00122">
    <property type="entry name" value="GatC"/>
    <property type="match status" value="1"/>
</dbReference>
<keyword evidence="1" id="KW-0648">Protein biosynthesis</keyword>
<accession>A0A0G0I3M2</accession>